<organism evidence="8 9">
    <name type="scientific">Heterostelium pallidum (strain ATCC 26659 / Pp 5 / PN500)</name>
    <name type="common">Cellular slime mold</name>
    <name type="synonym">Polysphondylium pallidum</name>
    <dbReference type="NCBI Taxonomy" id="670386"/>
    <lineage>
        <taxon>Eukaryota</taxon>
        <taxon>Amoebozoa</taxon>
        <taxon>Evosea</taxon>
        <taxon>Eumycetozoa</taxon>
        <taxon>Dictyostelia</taxon>
        <taxon>Acytosteliales</taxon>
        <taxon>Acytosteliaceae</taxon>
        <taxon>Heterostelium</taxon>
    </lineage>
</organism>
<proteinExistence type="predicted"/>
<reference evidence="8 9" key="1">
    <citation type="journal article" date="2011" name="Genome Res.">
        <title>Phylogeny-wide analysis of social amoeba genomes highlights ancient origins for complex intercellular communication.</title>
        <authorList>
            <person name="Heidel A.J."/>
            <person name="Lawal H.M."/>
            <person name="Felder M."/>
            <person name="Schilde C."/>
            <person name="Helps N.R."/>
            <person name="Tunggal B."/>
            <person name="Rivero F."/>
            <person name="John U."/>
            <person name="Schleicher M."/>
            <person name="Eichinger L."/>
            <person name="Platzer M."/>
            <person name="Noegel A.A."/>
            <person name="Schaap P."/>
            <person name="Gloeckner G."/>
        </authorList>
    </citation>
    <scope>NUCLEOTIDE SEQUENCE [LARGE SCALE GENOMIC DNA]</scope>
    <source>
        <strain evidence="9">ATCC 26659 / Pp 5 / PN500</strain>
    </source>
</reference>
<sequence>MAPKSKKSDASLGRVLIKSRNKKLGRNINQETVAMYTTDIDPKDERKKLYSNTDQNNQLANFLEVSEMEQKIFEAEKQNVVVLMKTTSTVLSKEEREAKTQEHKKLQEKNNQFWNSLTVPRRPYWDENTTTEQLLENEKTSFYNWRRSLAKLEEDEGLIITPFEKNPEVWKQLWRVTEKSDILVQIVDARNPLLFRSPDLERYAKELNVKKTNLLIVNKADLLTKAQRRKWAQYFASENINYRFFSAHKEQLKIEKMKQIYRLIDEGADIDIEETRRAIEGNNAAEDKEIKIYTREEILEEFKKLCPAPLQENRFDGRIVVGLSGYPNVGKSSTINVLYGEKKVAVAPTPGKTKYVQTIIVDDDVVLLDCPGLVFPTLLSSKAEMVINGLLPIDQLRDFVSPVDAICEKVARSYIEEVYSIGIPKPKEHEPQDRPPTGAEVLSVYAYMRGFMTVHGAPDQSRAARIILKDFVAGKLLYCHPPPGYDAEKFQRKQKSAVEAAAAALSAANGTAPVIKEKKKMTYDVSVESESNYDVQQNVIAKTKSQKNKKKKQVTGEDVRFTRPVYVHNEESISTRLQKLHLKEQALKDMALKLKQQKQESSSSSSSSQSETSTTTTTTTTTTSTSS</sequence>
<dbReference type="InParanoid" id="D3BVN2"/>
<dbReference type="OMA" id="VNKADMM"/>
<keyword evidence="4" id="KW-0378">Hydrolase</keyword>
<dbReference type="Proteomes" id="UP000001396">
    <property type="component" value="Unassembled WGS sequence"/>
</dbReference>
<evidence type="ECO:0000256" key="4">
    <source>
        <dbReference type="ARBA" id="ARBA00022801"/>
    </source>
</evidence>
<dbReference type="PROSITE" id="PS51721">
    <property type="entry name" value="G_CP"/>
    <property type="match status" value="1"/>
</dbReference>
<evidence type="ECO:0000313" key="8">
    <source>
        <dbReference type="EMBL" id="EFA74535.1"/>
    </source>
</evidence>
<evidence type="ECO:0000259" key="7">
    <source>
        <dbReference type="PROSITE" id="PS51721"/>
    </source>
</evidence>
<dbReference type="GO" id="GO:0005525">
    <property type="term" value="F:GTP binding"/>
    <property type="evidence" value="ECO:0007669"/>
    <property type="project" value="UniProtKB-KW"/>
</dbReference>
<dbReference type="GO" id="GO:0003924">
    <property type="term" value="F:GTPase activity"/>
    <property type="evidence" value="ECO:0007669"/>
    <property type="project" value="InterPro"/>
</dbReference>
<dbReference type="CDD" id="cd01857">
    <property type="entry name" value="HSR1_MMR1"/>
    <property type="match status" value="1"/>
</dbReference>
<gene>
    <name evidence="8" type="ORF">PPL_00033</name>
</gene>
<dbReference type="GO" id="GO:0005829">
    <property type="term" value="C:cytosol"/>
    <property type="evidence" value="ECO:0007669"/>
    <property type="project" value="TreeGrafter"/>
</dbReference>
<evidence type="ECO:0000256" key="2">
    <source>
        <dbReference type="ARBA" id="ARBA00022490"/>
    </source>
</evidence>
<dbReference type="FunCoup" id="D3BVN2">
    <property type="interactions" value="1011"/>
</dbReference>
<dbReference type="InterPro" id="IPR043358">
    <property type="entry name" value="GNL1-like"/>
</dbReference>
<dbReference type="GO" id="GO:0000054">
    <property type="term" value="P:ribosomal subunit export from nucleus"/>
    <property type="evidence" value="ECO:0007669"/>
    <property type="project" value="TreeGrafter"/>
</dbReference>
<evidence type="ECO:0000256" key="1">
    <source>
        <dbReference type="ARBA" id="ARBA00004496"/>
    </source>
</evidence>
<dbReference type="RefSeq" id="XP_020426669.1">
    <property type="nucleotide sequence ID" value="XM_020571080.1"/>
</dbReference>
<keyword evidence="9" id="KW-1185">Reference proteome</keyword>
<comment type="subcellular location">
    <subcellularLocation>
        <location evidence="1">Cytoplasm</location>
    </subcellularLocation>
</comment>
<dbReference type="AlphaFoldDB" id="D3BVN2"/>
<feature type="compositionally biased region" description="Low complexity" evidence="6">
    <location>
        <begin position="599"/>
        <end position="627"/>
    </location>
</feature>
<dbReference type="GeneID" id="31355567"/>
<keyword evidence="3" id="KW-0547">Nucleotide-binding</keyword>
<protein>
    <recommendedName>
        <fullName evidence="7">CP-type G domain-containing protein</fullName>
    </recommendedName>
</protein>
<dbReference type="InterPro" id="IPR006073">
    <property type="entry name" value="GTP-bd"/>
</dbReference>
<keyword evidence="2" id="KW-0963">Cytoplasm</keyword>
<dbReference type="Pfam" id="PF01926">
    <property type="entry name" value="MMR_HSR1"/>
    <property type="match status" value="1"/>
</dbReference>
<comment type="caution">
    <text evidence="8">The sequence shown here is derived from an EMBL/GenBank/DDBJ whole genome shotgun (WGS) entry which is preliminary data.</text>
</comment>
<dbReference type="Gene3D" id="3.40.50.300">
    <property type="entry name" value="P-loop containing nucleotide triphosphate hydrolases"/>
    <property type="match status" value="1"/>
</dbReference>
<feature type="region of interest" description="Disordered" evidence="6">
    <location>
        <begin position="593"/>
        <end position="627"/>
    </location>
</feature>
<feature type="domain" description="CP-type G" evidence="7">
    <location>
        <begin position="170"/>
        <end position="376"/>
    </location>
</feature>
<dbReference type="STRING" id="670386.D3BVN2"/>
<evidence type="ECO:0000313" key="9">
    <source>
        <dbReference type="Proteomes" id="UP000001396"/>
    </source>
</evidence>
<name>D3BVN2_HETP5</name>
<dbReference type="PANTHER" id="PTHR45709">
    <property type="entry name" value="LARGE SUBUNIT GTPASE 1 HOMOLOG-RELATED"/>
    <property type="match status" value="1"/>
</dbReference>
<evidence type="ECO:0000256" key="3">
    <source>
        <dbReference type="ARBA" id="ARBA00022741"/>
    </source>
</evidence>
<dbReference type="InterPro" id="IPR027417">
    <property type="entry name" value="P-loop_NTPase"/>
</dbReference>
<accession>D3BVN2</accession>
<evidence type="ECO:0000256" key="6">
    <source>
        <dbReference type="SAM" id="MobiDB-lite"/>
    </source>
</evidence>
<dbReference type="EMBL" id="ADBJ01000063">
    <property type="protein sequence ID" value="EFA74535.1"/>
    <property type="molecule type" value="Genomic_DNA"/>
</dbReference>
<dbReference type="PANTHER" id="PTHR45709:SF2">
    <property type="entry name" value="LARGE SUBUNIT GTPASE 1 HOMOLOG"/>
    <property type="match status" value="1"/>
</dbReference>
<dbReference type="InterPro" id="IPR030378">
    <property type="entry name" value="G_CP_dom"/>
</dbReference>
<keyword evidence="5" id="KW-0342">GTP-binding</keyword>
<dbReference type="SUPFAM" id="SSF52540">
    <property type="entry name" value="P-loop containing nucleoside triphosphate hydrolases"/>
    <property type="match status" value="1"/>
</dbReference>
<evidence type="ECO:0000256" key="5">
    <source>
        <dbReference type="ARBA" id="ARBA00023134"/>
    </source>
</evidence>